<gene>
    <name evidence="3" type="ORF">McpAg1_03890</name>
</gene>
<comment type="caution">
    <text evidence="3">The sequence shown here is derived from an EMBL/GenBank/DDBJ whole genome shotgun (WGS) entry which is preliminary data.</text>
</comment>
<dbReference type="PANTHER" id="PTHR36216">
    <property type="entry name" value="TRANSCRIPTIONAL REGULATOR, TRMB"/>
    <property type="match status" value="1"/>
</dbReference>
<dbReference type="Pfam" id="PF13412">
    <property type="entry name" value="HTH_24"/>
    <property type="match status" value="2"/>
</dbReference>
<evidence type="ECO:0000313" key="4">
    <source>
        <dbReference type="Proteomes" id="UP001273136"/>
    </source>
</evidence>
<evidence type="ECO:0008006" key="5">
    <source>
        <dbReference type="Google" id="ProtNLM"/>
    </source>
</evidence>
<dbReference type="InterPro" id="IPR036388">
    <property type="entry name" value="WH-like_DNA-bd_sf"/>
</dbReference>
<sequence>MKNIKPIFILLIILSLLCTPAIADETVISDGSLIIYTIPDDFEDDGALVVEDVWFVNPTVKLRNILTILYTGAWGLPSMLILQILGTCTLLLGAGALGFLITRKNLPDDPESRPMIVYNAIKENPGMTMAQLQRLTGIPRGSINYTVHRLSLAGKVKKITDNGAGSYYPAHVQIEGHEEFMHKVLTEERPNKIFQTIIDHPEISQKILVEKTGIPQTTLQWHLSQLAKYQAIKSVRNKNTIHYTAIPDYVLLYTQFVEGKKQENETENHENVDKISEEKQTKNTGNTNES</sequence>
<feature type="region of interest" description="Disordered" evidence="1">
    <location>
        <begin position="261"/>
        <end position="290"/>
    </location>
</feature>
<dbReference type="EMBL" id="JAWDKA010000002">
    <property type="protein sequence ID" value="MDV0441209.1"/>
    <property type="molecule type" value="Genomic_DNA"/>
</dbReference>
<evidence type="ECO:0000256" key="1">
    <source>
        <dbReference type="SAM" id="MobiDB-lite"/>
    </source>
</evidence>
<feature type="transmembrane region" description="Helical" evidence="2">
    <location>
        <begin position="80"/>
        <end position="101"/>
    </location>
</feature>
<accession>A0AAE4MBL2</accession>
<keyword evidence="2" id="KW-0812">Transmembrane</keyword>
<keyword evidence="2" id="KW-1133">Transmembrane helix</keyword>
<keyword evidence="2" id="KW-0472">Membrane</keyword>
<dbReference type="AlphaFoldDB" id="A0AAE4MBL2"/>
<organism evidence="3 4">
    <name type="scientific">Methanorbis furvi</name>
    <dbReference type="NCBI Taxonomy" id="3028299"/>
    <lineage>
        <taxon>Archaea</taxon>
        <taxon>Methanobacteriati</taxon>
        <taxon>Methanobacteriota</taxon>
        <taxon>Stenosarchaea group</taxon>
        <taxon>Methanomicrobia</taxon>
        <taxon>Methanomicrobiales</taxon>
        <taxon>Methanocorpusculaceae</taxon>
        <taxon>Methanorbis</taxon>
    </lineage>
</organism>
<feature type="compositionally biased region" description="Basic and acidic residues" evidence="1">
    <location>
        <begin position="261"/>
        <end position="281"/>
    </location>
</feature>
<name>A0AAE4MBL2_9EURY</name>
<dbReference type="InterPro" id="IPR036390">
    <property type="entry name" value="WH_DNA-bd_sf"/>
</dbReference>
<evidence type="ECO:0000313" key="3">
    <source>
        <dbReference type="EMBL" id="MDV0441209.1"/>
    </source>
</evidence>
<dbReference type="PANTHER" id="PTHR36216:SF1">
    <property type="entry name" value="HTH ARSR-TYPE DOMAIN-CONTAINING PROTEIN"/>
    <property type="match status" value="1"/>
</dbReference>
<proteinExistence type="predicted"/>
<dbReference type="SUPFAM" id="SSF46785">
    <property type="entry name" value="Winged helix' DNA-binding domain"/>
    <property type="match status" value="2"/>
</dbReference>
<protein>
    <recommendedName>
        <fullName evidence="5">HTH arsR-type domain-containing protein</fullName>
    </recommendedName>
</protein>
<dbReference type="Gene3D" id="1.10.10.10">
    <property type="entry name" value="Winged helix-like DNA-binding domain superfamily/Winged helix DNA-binding domain"/>
    <property type="match status" value="2"/>
</dbReference>
<dbReference type="Proteomes" id="UP001273136">
    <property type="component" value="Unassembled WGS sequence"/>
</dbReference>
<evidence type="ECO:0000256" key="2">
    <source>
        <dbReference type="SAM" id="Phobius"/>
    </source>
</evidence>
<reference evidence="3" key="1">
    <citation type="submission" date="2023-06" db="EMBL/GenBank/DDBJ databases">
        <title>Genome sequence of Methancorpusculaceae sp. Ag1.</title>
        <authorList>
            <person name="Protasov E."/>
            <person name="Platt K."/>
            <person name="Poehlein A."/>
            <person name="Daniel R."/>
            <person name="Brune A."/>
        </authorList>
    </citation>
    <scope>NUCLEOTIDE SEQUENCE</scope>
    <source>
        <strain evidence="3">Ag1</strain>
    </source>
</reference>
<keyword evidence="4" id="KW-1185">Reference proteome</keyword>